<gene>
    <name evidence="1" type="ORF">SAMN04489716_2086</name>
</gene>
<keyword evidence="2" id="KW-1185">Reference proteome</keyword>
<protein>
    <submittedName>
        <fullName evidence="1">Uncharacterized protein</fullName>
    </submittedName>
</protein>
<dbReference type="Proteomes" id="UP000198688">
    <property type="component" value="Chromosome I"/>
</dbReference>
<evidence type="ECO:0000313" key="2">
    <source>
        <dbReference type="Proteomes" id="UP000198688"/>
    </source>
</evidence>
<dbReference type="EMBL" id="LT629758">
    <property type="protein sequence ID" value="SDS95722.1"/>
    <property type="molecule type" value="Genomic_DNA"/>
</dbReference>
<organism evidence="1 2">
    <name type="scientific">Actinoplanes derwentensis</name>
    <dbReference type="NCBI Taxonomy" id="113562"/>
    <lineage>
        <taxon>Bacteria</taxon>
        <taxon>Bacillati</taxon>
        <taxon>Actinomycetota</taxon>
        <taxon>Actinomycetes</taxon>
        <taxon>Micromonosporales</taxon>
        <taxon>Micromonosporaceae</taxon>
        <taxon>Actinoplanes</taxon>
    </lineage>
</organism>
<dbReference type="AlphaFoldDB" id="A0A1H1WFA8"/>
<proteinExistence type="predicted"/>
<reference evidence="1 2" key="1">
    <citation type="submission" date="2016-10" db="EMBL/GenBank/DDBJ databases">
        <authorList>
            <person name="de Groot N.N."/>
        </authorList>
    </citation>
    <scope>NUCLEOTIDE SEQUENCE [LARGE SCALE GENOMIC DNA]</scope>
    <source>
        <strain evidence="1 2">DSM 43941</strain>
    </source>
</reference>
<dbReference type="Pfam" id="PF19564">
    <property type="entry name" value="DUF6086"/>
    <property type="match status" value="1"/>
</dbReference>
<accession>A0A1H1WFA8</accession>
<evidence type="ECO:0000313" key="1">
    <source>
        <dbReference type="EMBL" id="SDS95722.1"/>
    </source>
</evidence>
<dbReference type="STRING" id="113562.SAMN04489716_2086"/>
<name>A0A1H1WFA8_9ACTN</name>
<sequence length="107" mass="11517">MTLWNPANRVAGLFMRTTEAVGGLVSLPSGVGAMVSDECVIDVDVFVVFVEALVREYRSSGHPVFRSLLEGWLATAVVMVWRAGRELPALDDRLAESARAQAAGMPV</sequence>
<dbReference type="InterPro" id="IPR045732">
    <property type="entry name" value="DUF6086"/>
</dbReference>